<protein>
    <submittedName>
        <fullName evidence="1">Uncharacterized protein</fullName>
    </submittedName>
</protein>
<organism evidence="1 2">
    <name type="scientific">Actinomyces johnsonii F0542</name>
    <dbReference type="NCBI Taxonomy" id="1321818"/>
    <lineage>
        <taxon>Bacteria</taxon>
        <taxon>Bacillati</taxon>
        <taxon>Actinomycetota</taxon>
        <taxon>Actinomycetes</taxon>
        <taxon>Actinomycetales</taxon>
        <taxon>Actinomycetaceae</taxon>
        <taxon>Actinomyces</taxon>
    </lineage>
</organism>
<sequence length="52" mass="5829">MSAVENVLSLRGLRCPPDDCGPFPVVWRRSQSPSAMYVPDPEQPATTRIIMR</sequence>
<gene>
    <name evidence="1" type="ORF">HMPREF1979_01975</name>
</gene>
<reference evidence="1 2" key="1">
    <citation type="submission" date="2013-08" db="EMBL/GenBank/DDBJ databases">
        <authorList>
            <person name="Weinstock G."/>
            <person name="Sodergren E."/>
            <person name="Wylie T."/>
            <person name="Fulton L."/>
            <person name="Fulton R."/>
            <person name="Fronick C."/>
            <person name="O'Laughlin M."/>
            <person name="Godfrey J."/>
            <person name="Miner T."/>
            <person name="Herter B."/>
            <person name="Appelbaum E."/>
            <person name="Cordes M."/>
            <person name="Lek S."/>
            <person name="Wollam A."/>
            <person name="Pepin K.H."/>
            <person name="Palsikar V.B."/>
            <person name="Mitreva M."/>
            <person name="Wilson R.K."/>
        </authorList>
    </citation>
    <scope>NUCLEOTIDE SEQUENCE [LARGE SCALE GENOMIC DNA]</scope>
    <source>
        <strain evidence="1 2">F0542</strain>
    </source>
</reference>
<keyword evidence="2" id="KW-1185">Reference proteome</keyword>
<proteinExistence type="predicted"/>
<dbReference type="AlphaFoldDB" id="U1RX87"/>
<name>U1RX87_9ACTO</name>
<accession>U1RX87</accession>
<comment type="caution">
    <text evidence="1">The sequence shown here is derived from an EMBL/GenBank/DDBJ whole genome shotgun (WGS) entry which is preliminary data.</text>
</comment>
<evidence type="ECO:0000313" key="2">
    <source>
        <dbReference type="Proteomes" id="UP000016536"/>
    </source>
</evidence>
<dbReference type="EMBL" id="AWSE01000113">
    <property type="protein sequence ID" value="ERH23032.1"/>
    <property type="molecule type" value="Genomic_DNA"/>
</dbReference>
<evidence type="ECO:0000313" key="1">
    <source>
        <dbReference type="EMBL" id="ERH23032.1"/>
    </source>
</evidence>
<dbReference type="HOGENOM" id="CLU_3075874_0_0_11"/>
<dbReference type="Proteomes" id="UP000016536">
    <property type="component" value="Unassembled WGS sequence"/>
</dbReference>